<keyword evidence="3" id="KW-0597">Phosphoprotein</keyword>
<gene>
    <name evidence="10" type="ORF">HMPREF1705_04383</name>
</gene>
<dbReference type="InterPro" id="IPR011059">
    <property type="entry name" value="Metal-dep_hydrolase_composite"/>
</dbReference>
<dbReference type="SUPFAM" id="SSF51556">
    <property type="entry name" value="Metallo-dependent hydrolases"/>
    <property type="match status" value="1"/>
</dbReference>
<evidence type="ECO:0000256" key="7">
    <source>
        <dbReference type="ARBA" id="ARBA00068457"/>
    </source>
</evidence>
<dbReference type="STRING" id="592015.HMPREF1705_04383"/>
<dbReference type="InterPro" id="IPR032466">
    <property type="entry name" value="Metal_Hydrolase"/>
</dbReference>
<evidence type="ECO:0000256" key="1">
    <source>
        <dbReference type="ARBA" id="ARBA00001947"/>
    </source>
</evidence>
<dbReference type="InterPro" id="IPR006680">
    <property type="entry name" value="Amidohydro-rel"/>
</dbReference>
<dbReference type="AlphaFoldDB" id="A0A0T5X9Y6"/>
<keyword evidence="5" id="KW-0378">Hydrolase</keyword>
<dbReference type="PANTHER" id="PTHR11647:SF1">
    <property type="entry name" value="COLLAPSIN RESPONSE MEDIATOR PROTEIN"/>
    <property type="match status" value="1"/>
</dbReference>
<comment type="caution">
    <text evidence="10">The sequence shown here is derived from an EMBL/GenBank/DDBJ whole genome shotgun (WGS) entry which is preliminary data.</text>
</comment>
<evidence type="ECO:0000256" key="5">
    <source>
        <dbReference type="ARBA" id="ARBA00022801"/>
    </source>
</evidence>
<dbReference type="FunFam" id="3.20.20.140:FF:000217">
    <property type="entry name" value="Dihydropyrimidinase-related protein 1"/>
    <property type="match status" value="1"/>
</dbReference>
<comment type="cofactor">
    <cofactor evidence="1">
        <name>Zn(2+)</name>
        <dbReference type="ChEBI" id="CHEBI:29105"/>
    </cofactor>
</comment>
<proteinExistence type="inferred from homology"/>
<evidence type="ECO:0000256" key="2">
    <source>
        <dbReference type="ARBA" id="ARBA00008829"/>
    </source>
</evidence>
<dbReference type="InterPro" id="IPR011778">
    <property type="entry name" value="Hydantoinase/dihydroPyrase"/>
</dbReference>
<dbReference type="InterPro" id="IPR050378">
    <property type="entry name" value="Metallo-dep_Hydrolases_sf"/>
</dbReference>
<evidence type="ECO:0000256" key="4">
    <source>
        <dbReference type="ARBA" id="ARBA00022723"/>
    </source>
</evidence>
<reference evidence="11" key="1">
    <citation type="submission" date="2012-09" db="EMBL/GenBank/DDBJ databases">
        <authorList>
            <person name="Weinstock G."/>
            <person name="Sodergren E."/>
            <person name="Clifton S."/>
            <person name="Fulton L."/>
            <person name="Fulton B."/>
            <person name="Courtney L."/>
            <person name="Fronick C."/>
            <person name="Harrison M."/>
            <person name="Strong C."/>
            <person name="Farmer C."/>
            <person name="Delehaunty K."/>
            <person name="Markovic C."/>
            <person name="Hall O."/>
            <person name="Minx P."/>
            <person name="Tomlinson C."/>
            <person name="Mitreva M."/>
            <person name="Nelson J."/>
            <person name="Hou S."/>
            <person name="Wollam A."/>
            <person name="Pepin K.H."/>
            <person name="Johnson M."/>
            <person name="Bhonagiri V."/>
            <person name="Nash W.E."/>
            <person name="Suruliraj S."/>
            <person name="Warren W."/>
            <person name="Chinwalla A."/>
            <person name="Mardis E.R."/>
            <person name="Wilson R.K."/>
        </authorList>
    </citation>
    <scope>NUCLEOTIDE SEQUENCE [LARGE SCALE GENOMIC DNA]</scope>
    <source>
        <strain evidence="11">OS1</strain>
    </source>
</reference>
<dbReference type="SUPFAM" id="SSF51338">
    <property type="entry name" value="Composite domain of metallo-dependent hydrolases"/>
    <property type="match status" value="2"/>
</dbReference>
<dbReference type="Pfam" id="PF01979">
    <property type="entry name" value="Amidohydro_1"/>
    <property type="match status" value="1"/>
</dbReference>
<dbReference type="PANTHER" id="PTHR11647">
    <property type="entry name" value="HYDRANTOINASE/DIHYDROPYRIMIDINASE FAMILY MEMBER"/>
    <property type="match status" value="1"/>
</dbReference>
<evidence type="ECO:0000256" key="6">
    <source>
        <dbReference type="ARBA" id="ARBA00055040"/>
    </source>
</evidence>
<evidence type="ECO:0000256" key="3">
    <source>
        <dbReference type="ARBA" id="ARBA00022553"/>
    </source>
</evidence>
<dbReference type="EMBL" id="ACJX03000001">
    <property type="protein sequence ID" value="KRT35120.1"/>
    <property type="molecule type" value="Genomic_DNA"/>
</dbReference>
<keyword evidence="4" id="KW-0479">Metal-binding</keyword>
<dbReference type="NCBIfam" id="TIGR02033">
    <property type="entry name" value="D-hydantoinase"/>
    <property type="match status" value="1"/>
</dbReference>
<name>A0A0T5X9Y6_9BACT</name>
<protein>
    <recommendedName>
        <fullName evidence="7">D-hydantoinase</fullName>
    </recommendedName>
</protein>
<comment type="function">
    <text evidence="6">Catalyzes the stereospecific hydrolysis of the cyclic amide bond of D-hydantoin derivatives.</text>
</comment>
<sequence>MAGKLRRSGVDLMYDVVIKGGKIVGSPFGTIKGDIGIAGECIAAIGYDLKGKDVVDASGKLVLPGVVDAHVHMELPVSGTRSSDDFASGTKAAACGGVTTVIDFTVGDRDSTLPEDIESRLDEAKKSYIDYTLHAEIIGWHRSRSWEILKATQMGVTSFKFFTAYSSSGRRTDRGALFDAFETIGDLGALAIVHAEDEEIINHIVSLLDRSEIGDMSTLAKARPPLCEALAVSDVIYLAERANARVHIVHLSSALGLEAFKKGRSFYSKATAETCPQYLLLTKEVYEGVEGHLYSASPALRTSMDAQALWEGISNGDISLIATDHCPFTREQKSWKDSFLDLPYGLPGVETSLPLFFSEGVLKRGISLEVMVKLFAENPARIYSLFPRKGALQIGSDADITILDPNQEWTISSNNLHMNTDFSPYEGMTIKGKVCTTLSRGEVIYNNGLFKAREGRGKFLGRSL</sequence>
<feature type="domain" description="Amidohydrolase-related" evidence="9">
    <location>
        <begin position="61"/>
        <end position="441"/>
    </location>
</feature>
<evidence type="ECO:0000256" key="8">
    <source>
        <dbReference type="PIRSR" id="PIRSR611778-50"/>
    </source>
</evidence>
<dbReference type="Gene3D" id="2.30.40.10">
    <property type="entry name" value="Urease, subunit C, domain 1"/>
    <property type="match status" value="1"/>
</dbReference>
<keyword evidence="11" id="KW-1185">Reference proteome</keyword>
<evidence type="ECO:0000313" key="10">
    <source>
        <dbReference type="EMBL" id="KRT35120.1"/>
    </source>
</evidence>
<evidence type="ECO:0000259" key="9">
    <source>
        <dbReference type="Pfam" id="PF01979"/>
    </source>
</evidence>
<comment type="PTM">
    <text evidence="8">Carbamylation allows a single lysine to coordinate two divalent metal cations.</text>
</comment>
<accession>A0A0T5X9Y6</accession>
<dbReference type="Gene3D" id="3.20.20.140">
    <property type="entry name" value="Metal-dependent hydrolases"/>
    <property type="match status" value="1"/>
</dbReference>
<feature type="modified residue" description="N6-carboxylysine" evidence="8">
    <location>
        <position position="160"/>
    </location>
</feature>
<dbReference type="GO" id="GO:0016812">
    <property type="term" value="F:hydrolase activity, acting on carbon-nitrogen (but not peptide) bonds, in cyclic amides"/>
    <property type="evidence" value="ECO:0007669"/>
    <property type="project" value="TreeGrafter"/>
</dbReference>
<dbReference type="Proteomes" id="UP000005273">
    <property type="component" value="Unassembled WGS sequence"/>
</dbReference>
<dbReference type="GO" id="GO:0005829">
    <property type="term" value="C:cytosol"/>
    <property type="evidence" value="ECO:0007669"/>
    <property type="project" value="TreeGrafter"/>
</dbReference>
<dbReference type="eggNOG" id="COG0044">
    <property type="taxonomic scope" value="Bacteria"/>
</dbReference>
<dbReference type="GO" id="GO:0046872">
    <property type="term" value="F:metal ion binding"/>
    <property type="evidence" value="ECO:0007669"/>
    <property type="project" value="UniProtKB-KW"/>
</dbReference>
<evidence type="ECO:0000313" key="11">
    <source>
        <dbReference type="Proteomes" id="UP000005273"/>
    </source>
</evidence>
<organism evidence="10 11">
    <name type="scientific">Acetomicrobium hydrogeniformans ATCC BAA-1850</name>
    <dbReference type="NCBI Taxonomy" id="592015"/>
    <lineage>
        <taxon>Bacteria</taxon>
        <taxon>Thermotogati</taxon>
        <taxon>Synergistota</taxon>
        <taxon>Synergistia</taxon>
        <taxon>Synergistales</taxon>
        <taxon>Acetomicrobiaceae</taxon>
        <taxon>Acetomicrobium</taxon>
    </lineage>
</organism>
<comment type="similarity">
    <text evidence="2">Belongs to the metallo-dependent hydrolases superfamily. Hydantoinase/dihydropyrimidinase family.</text>
</comment>